<dbReference type="STRING" id="81408.B4119_1974"/>
<evidence type="ECO:0000256" key="1">
    <source>
        <dbReference type="SAM" id="MobiDB-lite"/>
    </source>
</evidence>
<gene>
    <name evidence="2" type="ORF">B4119_1974</name>
</gene>
<comment type="caution">
    <text evidence="2">The sequence shown here is derived from an EMBL/GenBank/DDBJ whole genome shotgun (WGS) entry which is preliminary data.</text>
</comment>
<organism evidence="2 3">
    <name type="scientific">Saccharococcus caldoxylosilyticus</name>
    <dbReference type="NCBI Taxonomy" id="81408"/>
    <lineage>
        <taxon>Bacteria</taxon>
        <taxon>Bacillati</taxon>
        <taxon>Bacillota</taxon>
        <taxon>Bacilli</taxon>
        <taxon>Bacillales</taxon>
        <taxon>Anoxybacillaceae</taxon>
        <taxon>Saccharococcus</taxon>
    </lineage>
</organism>
<dbReference type="EMBL" id="LQYS01000087">
    <property type="protein sequence ID" value="KYD10416.1"/>
    <property type="molecule type" value="Genomic_DNA"/>
</dbReference>
<proteinExistence type="predicted"/>
<evidence type="ECO:0000313" key="3">
    <source>
        <dbReference type="Proteomes" id="UP000075455"/>
    </source>
</evidence>
<name>A0A150LEQ6_9BACL</name>
<accession>A0A150LEQ6</accession>
<evidence type="ECO:0000313" key="2">
    <source>
        <dbReference type="EMBL" id="KYD10416.1"/>
    </source>
</evidence>
<dbReference type="AlphaFoldDB" id="A0A150LEQ6"/>
<reference evidence="2 3" key="1">
    <citation type="submission" date="2016-01" db="EMBL/GenBank/DDBJ databases">
        <title>Draft Genome Sequences of Seven Thermophilic Sporeformers Isolated from Foods.</title>
        <authorList>
            <person name="Berendsen E.M."/>
            <person name="Wells-Bennik M.H."/>
            <person name="Krawcyk A.O."/>
            <person name="De Jong A."/>
            <person name="Holsappel S."/>
            <person name="Eijlander R.T."/>
            <person name="Kuipers O.P."/>
        </authorList>
    </citation>
    <scope>NUCLEOTIDE SEQUENCE [LARGE SCALE GENOMIC DNA]</scope>
    <source>
        <strain evidence="2 3">B4119</strain>
    </source>
</reference>
<feature type="region of interest" description="Disordered" evidence="1">
    <location>
        <begin position="1"/>
        <end position="24"/>
    </location>
</feature>
<sequence length="40" mass="4850">MPRWKNKHKETAYGKHNKHGLNVQSLVHNKTHPNSWERLF</sequence>
<protein>
    <submittedName>
        <fullName evidence="2">Uncharacterized protein</fullName>
    </submittedName>
</protein>
<dbReference type="Proteomes" id="UP000075455">
    <property type="component" value="Unassembled WGS sequence"/>
</dbReference>